<dbReference type="Gene3D" id="1.20.1260.10">
    <property type="match status" value="1"/>
</dbReference>
<evidence type="ECO:0000259" key="6">
    <source>
        <dbReference type="PROSITE" id="PS50903"/>
    </source>
</evidence>
<dbReference type="CDD" id="cd00729">
    <property type="entry name" value="rubredoxin_SM"/>
    <property type="match status" value="1"/>
</dbReference>
<dbReference type="Proteomes" id="UP001200470">
    <property type="component" value="Unassembled WGS sequence"/>
</dbReference>
<reference evidence="8 9" key="1">
    <citation type="submission" date="2020-12" db="EMBL/GenBank/DDBJ databases">
        <title>Whole genome sequences of gut porcine anaerobes.</title>
        <authorList>
            <person name="Kubasova T."/>
            <person name="Jahodarova E."/>
            <person name="Rychlik I."/>
        </authorList>
    </citation>
    <scope>NUCLEOTIDE SEQUENCE [LARGE SCALE GENOMIC DNA]</scope>
    <source>
        <strain evidence="8 9">An925</strain>
    </source>
</reference>
<dbReference type="Gene3D" id="2.20.28.10">
    <property type="match status" value="1"/>
</dbReference>
<feature type="domain" description="Rubredoxin-like" evidence="6">
    <location>
        <begin position="141"/>
        <end position="175"/>
    </location>
</feature>
<evidence type="ECO:0000313" key="9">
    <source>
        <dbReference type="Proteomes" id="UP001200470"/>
    </source>
</evidence>
<keyword evidence="3" id="KW-0479">Metal-binding</keyword>
<evidence type="ECO:0000259" key="7">
    <source>
        <dbReference type="PROSITE" id="PS50905"/>
    </source>
</evidence>
<evidence type="ECO:0000256" key="4">
    <source>
        <dbReference type="ARBA" id="ARBA00022982"/>
    </source>
</evidence>
<keyword evidence="4" id="KW-0249">Electron transport</keyword>
<dbReference type="SUPFAM" id="SSF57802">
    <property type="entry name" value="Rubredoxin-like"/>
    <property type="match status" value="1"/>
</dbReference>
<dbReference type="PROSITE" id="PS50905">
    <property type="entry name" value="FERRITIN_LIKE"/>
    <property type="match status" value="1"/>
</dbReference>
<dbReference type="Pfam" id="PF02915">
    <property type="entry name" value="Rubrerythrin"/>
    <property type="match status" value="1"/>
</dbReference>
<dbReference type="InterPro" id="IPR012347">
    <property type="entry name" value="Ferritin-like"/>
</dbReference>
<name>A0ABS9CID3_9BACT</name>
<dbReference type="PANTHER" id="PTHR43865">
    <property type="entry name" value="RUBRERYTHRIN-RELATED"/>
    <property type="match status" value="1"/>
</dbReference>
<dbReference type="SUPFAM" id="SSF47240">
    <property type="entry name" value="Ferritin-like"/>
    <property type="match status" value="1"/>
</dbReference>
<evidence type="ECO:0000256" key="2">
    <source>
        <dbReference type="ARBA" id="ARBA00022448"/>
    </source>
</evidence>
<dbReference type="CDD" id="cd01041">
    <property type="entry name" value="Rubrerythrin"/>
    <property type="match status" value="1"/>
</dbReference>
<keyword evidence="5" id="KW-0408">Iron</keyword>
<dbReference type="EMBL" id="JADYTN010000044">
    <property type="protein sequence ID" value="MCF2564834.1"/>
    <property type="molecule type" value="Genomic_DNA"/>
</dbReference>
<keyword evidence="9" id="KW-1185">Reference proteome</keyword>
<comment type="cofactor">
    <cofactor evidence="1">
        <name>Fe(3+)</name>
        <dbReference type="ChEBI" id="CHEBI:29034"/>
    </cofactor>
</comment>
<feature type="domain" description="Ferritin-like diiron" evidence="7">
    <location>
        <begin position="4"/>
        <end position="134"/>
    </location>
</feature>
<dbReference type="InterPro" id="IPR024934">
    <property type="entry name" value="Rubredoxin-like_dom"/>
</dbReference>
<evidence type="ECO:0000313" key="8">
    <source>
        <dbReference type="EMBL" id="MCF2564834.1"/>
    </source>
</evidence>
<proteinExistence type="predicted"/>
<accession>A0ABS9CID3</accession>
<dbReference type="InterPro" id="IPR009040">
    <property type="entry name" value="Ferritin-like_diiron"/>
</dbReference>
<gene>
    <name evidence="8" type="ORF">I6E12_12080</name>
</gene>
<dbReference type="InterPro" id="IPR048574">
    <property type="entry name" value="RUBY_RBDX"/>
</dbReference>
<evidence type="ECO:0000256" key="3">
    <source>
        <dbReference type="ARBA" id="ARBA00022723"/>
    </source>
</evidence>
<evidence type="ECO:0000256" key="1">
    <source>
        <dbReference type="ARBA" id="ARBA00001965"/>
    </source>
</evidence>
<dbReference type="InterPro" id="IPR003251">
    <property type="entry name" value="Rr_diiron-bd_dom"/>
</dbReference>
<dbReference type="PROSITE" id="PS50903">
    <property type="entry name" value="RUBREDOXIN_LIKE"/>
    <property type="match status" value="1"/>
</dbReference>
<keyword evidence="2" id="KW-0813">Transport</keyword>
<dbReference type="RefSeq" id="WP_301638696.1">
    <property type="nucleotide sequence ID" value="NZ_JADYTN010000044.1"/>
</dbReference>
<evidence type="ECO:0000256" key="5">
    <source>
        <dbReference type="ARBA" id="ARBA00023004"/>
    </source>
</evidence>
<protein>
    <submittedName>
        <fullName evidence="8">Rubrerythrin family protein</fullName>
    </submittedName>
</protein>
<organism evidence="8 9">
    <name type="scientific">Xylanibacter brevis</name>
    <dbReference type="NCBI Taxonomy" id="83231"/>
    <lineage>
        <taxon>Bacteria</taxon>
        <taxon>Pseudomonadati</taxon>
        <taxon>Bacteroidota</taxon>
        <taxon>Bacteroidia</taxon>
        <taxon>Bacteroidales</taxon>
        <taxon>Prevotellaceae</taxon>
        <taxon>Xylanibacter</taxon>
    </lineage>
</organism>
<dbReference type="NCBIfam" id="NF045767">
    <property type="entry name" value="RuberyRbr"/>
    <property type="match status" value="1"/>
</dbReference>
<dbReference type="PANTHER" id="PTHR43865:SF1">
    <property type="entry name" value="RUBRERYTHRIN-RELATED"/>
    <property type="match status" value="1"/>
</dbReference>
<dbReference type="InterPro" id="IPR009078">
    <property type="entry name" value="Ferritin-like_SF"/>
</dbReference>
<sequence length="179" mass="20406">MANKYSGTQTEKNLVAAFAGESQARNKYTYFASRAKKDGFEQIASIFQQTADNEKEHAKMWFKELGGIGTTAENLAAAAEGENYEWTDMYEDFAKTAEEEGFNKLAQKFRLVAAIEKRHEERYRALLRNVEAQEVFKKSEVKVWECRNCGHIVVGTEAPEICPTCSHPKAYFEVHVDNF</sequence>
<comment type="caution">
    <text evidence="8">The sequence shown here is derived from an EMBL/GenBank/DDBJ whole genome shotgun (WGS) entry which is preliminary data.</text>
</comment>
<dbReference type="InterPro" id="IPR052364">
    <property type="entry name" value="Rubrerythrin"/>
</dbReference>
<dbReference type="Pfam" id="PF21349">
    <property type="entry name" value="RUBY_RBDX"/>
    <property type="match status" value="1"/>
</dbReference>